<dbReference type="EMBL" id="JADNRY010000015">
    <property type="protein sequence ID" value="KAF9073937.1"/>
    <property type="molecule type" value="Genomic_DNA"/>
</dbReference>
<name>A0A9P5UCA9_9AGAR</name>
<dbReference type="Proteomes" id="UP000772434">
    <property type="component" value="Unassembled WGS sequence"/>
</dbReference>
<gene>
    <name evidence="1" type="ORF">BDP27DRAFT_1214922</name>
</gene>
<comment type="caution">
    <text evidence="1">The sequence shown here is derived from an EMBL/GenBank/DDBJ whole genome shotgun (WGS) entry which is preliminary data.</text>
</comment>
<organism evidence="1 2">
    <name type="scientific">Rhodocollybia butyracea</name>
    <dbReference type="NCBI Taxonomy" id="206335"/>
    <lineage>
        <taxon>Eukaryota</taxon>
        <taxon>Fungi</taxon>
        <taxon>Dikarya</taxon>
        <taxon>Basidiomycota</taxon>
        <taxon>Agaricomycotina</taxon>
        <taxon>Agaricomycetes</taxon>
        <taxon>Agaricomycetidae</taxon>
        <taxon>Agaricales</taxon>
        <taxon>Marasmiineae</taxon>
        <taxon>Omphalotaceae</taxon>
        <taxon>Rhodocollybia</taxon>
    </lineage>
</organism>
<keyword evidence="2" id="KW-1185">Reference proteome</keyword>
<dbReference type="OrthoDB" id="2758521at2759"/>
<evidence type="ECO:0000313" key="2">
    <source>
        <dbReference type="Proteomes" id="UP000772434"/>
    </source>
</evidence>
<dbReference type="AlphaFoldDB" id="A0A9P5UCA9"/>
<reference evidence="1" key="1">
    <citation type="submission" date="2020-11" db="EMBL/GenBank/DDBJ databases">
        <authorList>
            <consortium name="DOE Joint Genome Institute"/>
            <person name="Ahrendt S."/>
            <person name="Riley R."/>
            <person name="Andreopoulos W."/>
            <person name="Labutti K."/>
            <person name="Pangilinan J."/>
            <person name="Ruiz-Duenas F.J."/>
            <person name="Barrasa J.M."/>
            <person name="Sanchez-Garcia M."/>
            <person name="Camarero S."/>
            <person name="Miyauchi S."/>
            <person name="Serrano A."/>
            <person name="Linde D."/>
            <person name="Babiker R."/>
            <person name="Drula E."/>
            <person name="Ayuso-Fernandez I."/>
            <person name="Pacheco R."/>
            <person name="Padilla G."/>
            <person name="Ferreira P."/>
            <person name="Barriuso J."/>
            <person name="Kellner H."/>
            <person name="Castanera R."/>
            <person name="Alfaro M."/>
            <person name="Ramirez L."/>
            <person name="Pisabarro A.G."/>
            <person name="Kuo A."/>
            <person name="Tritt A."/>
            <person name="Lipzen A."/>
            <person name="He G."/>
            <person name="Yan M."/>
            <person name="Ng V."/>
            <person name="Cullen D."/>
            <person name="Martin F."/>
            <person name="Rosso M.-N."/>
            <person name="Henrissat B."/>
            <person name="Hibbett D."/>
            <person name="Martinez A.T."/>
            <person name="Grigoriev I.V."/>
        </authorList>
    </citation>
    <scope>NUCLEOTIDE SEQUENCE</scope>
    <source>
        <strain evidence="1">AH 40177</strain>
    </source>
</reference>
<proteinExistence type="predicted"/>
<sequence>MFLATNTVVSSQSQAAVNHSIDDGFGDSVTGQKPVFFPMDGWDVWKNETCPPSICFLLPPTSSAFDKTYTQTTAHSGGFGPITITFDFTGIALYIFFILSNNNTGGIISGTSANFTLDGSLVGSFTHEPNPDTLEFQFNVLAFSTTDIENITHEMMIISSALGNDPSAESFLLIFDYALYT</sequence>
<protein>
    <submittedName>
        <fullName evidence="1">Uncharacterized protein</fullName>
    </submittedName>
</protein>
<evidence type="ECO:0000313" key="1">
    <source>
        <dbReference type="EMBL" id="KAF9073937.1"/>
    </source>
</evidence>
<accession>A0A9P5UCA9</accession>